<evidence type="ECO:0000313" key="2">
    <source>
        <dbReference type="Proteomes" id="UP000002512"/>
    </source>
</evidence>
<dbReference type="AlphaFoldDB" id="Q8DVN3"/>
<name>Q8DVN3_STRMU</name>
<protein>
    <submittedName>
        <fullName evidence="1">Uncharacterized protein</fullName>
    </submittedName>
</protein>
<dbReference type="STRING" id="210007.SMU_444"/>
<keyword evidence="2" id="KW-1185">Reference proteome</keyword>
<organism evidence="1 2">
    <name type="scientific">Streptococcus mutans serotype c (strain ATCC 700610 / UA159)</name>
    <dbReference type="NCBI Taxonomy" id="210007"/>
    <lineage>
        <taxon>Bacteria</taxon>
        <taxon>Bacillati</taxon>
        <taxon>Bacillota</taxon>
        <taxon>Bacilli</taxon>
        <taxon>Lactobacillales</taxon>
        <taxon>Streptococcaceae</taxon>
        <taxon>Streptococcus</taxon>
    </lineage>
</organism>
<dbReference type="Proteomes" id="UP000002512">
    <property type="component" value="Chromosome"/>
</dbReference>
<dbReference type="EMBL" id="AE014133">
    <property type="protein sequence ID" value="AAN58194.1"/>
    <property type="molecule type" value="Genomic_DNA"/>
</dbReference>
<dbReference type="HOGENOM" id="CLU_3367668_0_0_9"/>
<sequence>MSVGMGVIERGSFDFSASAILQKRETKCLKNKPFT</sequence>
<evidence type="ECO:0000313" key="1">
    <source>
        <dbReference type="EMBL" id="AAN58194.1"/>
    </source>
</evidence>
<dbReference type="KEGG" id="smu:SMU_444"/>
<gene>
    <name evidence="1" type="ordered locus">SMU_444</name>
</gene>
<accession>Q8DVN3</accession>
<reference evidence="1 2" key="1">
    <citation type="journal article" date="2002" name="Proc. Natl. Acad. Sci. U.S.A.">
        <title>Genome sequence of Streptococcus mutans UA159, a cariogenic dental pathogen.</title>
        <authorList>
            <person name="Ajdic D."/>
            <person name="McShan W.M."/>
            <person name="McLaughlin R.E."/>
            <person name="Savic G."/>
            <person name="Chang J."/>
            <person name="Carson M.B."/>
            <person name="Primeaux C."/>
            <person name="Tian R."/>
            <person name="Kenton S."/>
            <person name="Jia H."/>
            <person name="Lin S."/>
            <person name="Qian Y."/>
            <person name="Li S."/>
            <person name="Zhu H."/>
            <person name="Najar F."/>
            <person name="Lai H."/>
            <person name="White J."/>
            <person name="Roe B.A."/>
            <person name="Ferretti J.J."/>
        </authorList>
    </citation>
    <scope>NUCLEOTIDE SEQUENCE [LARGE SCALE GENOMIC DNA]</scope>
    <source>
        <strain evidence="2">ATCC 700610 / UA159</strain>
    </source>
</reference>
<proteinExistence type="predicted"/>